<evidence type="ECO:0000259" key="3">
    <source>
        <dbReference type="PROSITE" id="PS52039"/>
    </source>
</evidence>
<dbReference type="RefSeq" id="XP_071913854.1">
    <property type="nucleotide sequence ID" value="XM_072057753.1"/>
</dbReference>
<evidence type="ECO:0000259" key="2">
    <source>
        <dbReference type="PROSITE" id="PS50880"/>
    </source>
</evidence>
<dbReference type="InterPro" id="IPR013497">
    <property type="entry name" value="Topo_IA_cen"/>
</dbReference>
<dbReference type="Pfam" id="PF01751">
    <property type="entry name" value="Toprim"/>
    <property type="match status" value="1"/>
</dbReference>
<dbReference type="InterPro" id="IPR023405">
    <property type="entry name" value="Topo_IA_core_domain"/>
</dbReference>
<comment type="function">
    <text evidence="1">Introduces a single-strand break via transesterification at a target site in duplex DNA. Releases the supercoiling and torsional tension of DNA introduced during the DNA replication and transcription by transiently cleaving and rejoining one strand of the DNA duplex. The scissile phosphodiester is attacked by the catalytic tyrosine of the enzyme, resulting in the formation of a DNA-(5'-phosphotyrosyl)-enzyme intermediate and the expulsion of a 3'-OH DNA strand.</text>
</comment>
<organism evidence="4 5">
    <name type="scientific">Coffea arabica</name>
    <name type="common">Arabian coffee</name>
    <dbReference type="NCBI Taxonomy" id="13443"/>
    <lineage>
        <taxon>Eukaryota</taxon>
        <taxon>Viridiplantae</taxon>
        <taxon>Streptophyta</taxon>
        <taxon>Embryophyta</taxon>
        <taxon>Tracheophyta</taxon>
        <taxon>Spermatophyta</taxon>
        <taxon>Magnoliopsida</taxon>
        <taxon>eudicotyledons</taxon>
        <taxon>Gunneridae</taxon>
        <taxon>Pentapetalae</taxon>
        <taxon>asterids</taxon>
        <taxon>lamiids</taxon>
        <taxon>Gentianales</taxon>
        <taxon>Rubiaceae</taxon>
        <taxon>Ixoroideae</taxon>
        <taxon>Gardenieae complex</taxon>
        <taxon>Bertiereae - Coffeeae clade</taxon>
        <taxon>Coffeeae</taxon>
        <taxon>Coffea</taxon>
    </lineage>
</organism>
<gene>
    <name evidence="5" type="primary">LOC113699727</name>
</gene>
<dbReference type="PANTHER" id="PTHR11390">
    <property type="entry name" value="PROKARYOTIC DNA TOPOISOMERASE"/>
    <property type="match status" value="1"/>
</dbReference>
<evidence type="ECO:0000313" key="4">
    <source>
        <dbReference type="Proteomes" id="UP001652660"/>
    </source>
</evidence>
<dbReference type="InterPro" id="IPR013825">
    <property type="entry name" value="Topo_IA_cen_sub2"/>
</dbReference>
<dbReference type="InterPro" id="IPR006171">
    <property type="entry name" value="TOPRIM_dom"/>
</dbReference>
<dbReference type="InterPro" id="IPR003601">
    <property type="entry name" value="Topo_IA_2"/>
</dbReference>
<sequence length="329" mass="38310">MAYGGGRSGGRAIRVLNVAEKPSVAKAVSGFLSKNQQGGLRVRDGRSRYNKIFEFNHTINGQPCHMSFTSVTGHLMELDFDDRFRRWHSCDPVDLYHASVRKFVPEDKSDIRRTLEEEARKCQRLILWLDCDREGENIAFEVIEVCTQANRDLNIWRARFSALIEREIQNSVQNLVRPNQLFADAVDLRQFPTLGFVVERYWENQSHEAEEFWTINCTHNTDEGAANFKWMRGHFFDYACAAIVYEMCIQEPTVTVTEIKEQEKLKYLPLPLSTLELEKRASHFFHMSPAHTMKVAEDLYQTGFISYPRTETDRFSEKTDLQWVVVPLR</sequence>
<dbReference type="SUPFAM" id="SSF56712">
    <property type="entry name" value="Prokaryotic type I DNA topoisomerase"/>
    <property type="match status" value="1"/>
</dbReference>
<keyword evidence="1" id="KW-0238">DNA-binding</keyword>
<dbReference type="Gene3D" id="2.70.20.10">
    <property type="entry name" value="Topoisomerase I, domain 3"/>
    <property type="match status" value="1"/>
</dbReference>
<reference evidence="5" key="1">
    <citation type="submission" date="2025-08" db="UniProtKB">
        <authorList>
            <consortium name="RefSeq"/>
        </authorList>
    </citation>
    <scope>IDENTIFICATION</scope>
    <source>
        <tissue evidence="5">Leaves</tissue>
    </source>
</reference>
<accession>A0ABM4V2X1</accession>
<keyword evidence="1" id="KW-0799">Topoisomerase</keyword>
<dbReference type="PANTHER" id="PTHR11390:SF21">
    <property type="entry name" value="DNA TOPOISOMERASE 3-ALPHA"/>
    <property type="match status" value="1"/>
</dbReference>
<dbReference type="SMART" id="SM00493">
    <property type="entry name" value="TOPRIM"/>
    <property type="match status" value="1"/>
</dbReference>
<comment type="similarity">
    <text evidence="1">Belongs to the type IA topoisomerase family.</text>
</comment>
<evidence type="ECO:0000313" key="5">
    <source>
        <dbReference type="RefSeq" id="XP_071913854.1"/>
    </source>
</evidence>
<dbReference type="CDD" id="cd03362">
    <property type="entry name" value="TOPRIM_TopoIA_TopoIII"/>
    <property type="match status" value="1"/>
</dbReference>
<dbReference type="GeneID" id="113699727"/>
<keyword evidence="4" id="KW-1185">Reference proteome</keyword>
<dbReference type="InterPro" id="IPR000380">
    <property type="entry name" value="Topo_IA"/>
</dbReference>
<dbReference type="SMART" id="SM00436">
    <property type="entry name" value="TOP1Bc"/>
    <property type="match status" value="1"/>
</dbReference>
<dbReference type="InterPro" id="IPR023406">
    <property type="entry name" value="Topo_IA_AS"/>
</dbReference>
<proteinExistence type="inferred from homology"/>
<keyword evidence="1" id="KW-0413">Isomerase</keyword>
<dbReference type="PROSITE" id="PS52039">
    <property type="entry name" value="TOPO_IA_2"/>
    <property type="match status" value="1"/>
</dbReference>
<dbReference type="EC" id="5.6.2.1" evidence="1"/>
<dbReference type="Gene3D" id="3.40.50.140">
    <property type="match status" value="1"/>
</dbReference>
<dbReference type="Pfam" id="PF01131">
    <property type="entry name" value="Topoisom_bac"/>
    <property type="match status" value="1"/>
</dbReference>
<dbReference type="PROSITE" id="PS50880">
    <property type="entry name" value="TOPRIM"/>
    <property type="match status" value="1"/>
</dbReference>
<dbReference type="InterPro" id="IPR034144">
    <property type="entry name" value="TOPRIM_TopoIII"/>
</dbReference>
<evidence type="ECO:0000256" key="1">
    <source>
        <dbReference type="RuleBase" id="RU362092"/>
    </source>
</evidence>
<feature type="domain" description="Toprim" evidence="2">
    <location>
        <begin position="14"/>
        <end position="161"/>
    </location>
</feature>
<comment type="catalytic activity">
    <reaction evidence="1">
        <text>ATP-independent breakage of single-stranded DNA, followed by passage and rejoining.</text>
        <dbReference type="EC" id="5.6.2.1"/>
    </reaction>
</comment>
<dbReference type="PROSITE" id="PS00396">
    <property type="entry name" value="TOPO_IA_1"/>
    <property type="match status" value="1"/>
</dbReference>
<feature type="domain" description="Topo IA-type catalytic" evidence="3">
    <location>
        <begin position="147"/>
        <end position="329"/>
    </location>
</feature>
<name>A0ABM4V2X1_COFAR</name>
<dbReference type="Proteomes" id="UP001652660">
    <property type="component" value="Chromosome 7c"/>
</dbReference>
<protein>
    <recommendedName>
        <fullName evidence="1">DNA topoisomerase</fullName>
        <ecNumber evidence="1">5.6.2.1</ecNumber>
    </recommendedName>
</protein>